<dbReference type="Proteomes" id="UP001271890">
    <property type="component" value="Unassembled WGS sequence"/>
</dbReference>
<protein>
    <recommendedName>
        <fullName evidence="3">Phage-related protein</fullName>
    </recommendedName>
</protein>
<reference evidence="2" key="1">
    <citation type="journal article" date="2024" name="Toxins">
        <title>Genome Sequence Analysis of Native Xenorhabdus Strains Isolated from Entomopathogenic Nematodes in Argentina.</title>
        <authorList>
            <person name="Palma L."/>
            <person name="Frizzo L."/>
            <person name="Kaiser S."/>
            <person name="Berry C."/>
            <person name="Caballero P."/>
            <person name="Bode H.B."/>
            <person name="Del Valle E.E."/>
        </authorList>
    </citation>
    <scope>NUCLEOTIDE SEQUENCE [LARGE SCALE GENOMIC DNA]</scope>
    <source>
        <strain evidence="2">12</strain>
    </source>
</reference>
<dbReference type="RefSeq" id="WP_319930105.1">
    <property type="nucleotide sequence ID" value="NZ_VCDN01000038.1"/>
</dbReference>
<sequence length="111" mass="13088">MANTEPYRAVILTLDEKIDGMLHTAHVKSHVFKRDSDKAITEFIKNMRDRTNNRTRNNERVLHYIFHLAGFPKSKYDTPYESFTYDEKKAFIEAMFQFKAAVSYMPESIAF</sequence>
<evidence type="ECO:0000313" key="1">
    <source>
        <dbReference type="EMBL" id="MDX7987683.1"/>
    </source>
</evidence>
<dbReference type="Pfam" id="PF17282">
    <property type="entry name" value="DUF5347"/>
    <property type="match status" value="1"/>
</dbReference>
<dbReference type="InterPro" id="IPR035232">
    <property type="entry name" value="DUF5347"/>
</dbReference>
<accession>A0ABU4SA45</accession>
<keyword evidence="2" id="KW-1185">Reference proteome</keyword>
<dbReference type="EMBL" id="VCDN01000038">
    <property type="protein sequence ID" value="MDX7987683.1"/>
    <property type="molecule type" value="Genomic_DNA"/>
</dbReference>
<evidence type="ECO:0008006" key="3">
    <source>
        <dbReference type="Google" id="ProtNLM"/>
    </source>
</evidence>
<comment type="caution">
    <text evidence="1">The sequence shown here is derived from an EMBL/GenBank/DDBJ whole genome shotgun (WGS) entry which is preliminary data.</text>
</comment>
<proteinExistence type="predicted"/>
<evidence type="ECO:0000313" key="2">
    <source>
        <dbReference type="Proteomes" id="UP001271890"/>
    </source>
</evidence>
<gene>
    <name evidence="1" type="ORF">FE392_10110</name>
</gene>
<name>A0ABU4SA45_9GAMM</name>
<organism evidence="1 2">
    <name type="scientific">Xenorhabdus santafensis</name>
    <dbReference type="NCBI Taxonomy" id="2582833"/>
    <lineage>
        <taxon>Bacteria</taxon>
        <taxon>Pseudomonadati</taxon>
        <taxon>Pseudomonadota</taxon>
        <taxon>Gammaproteobacteria</taxon>
        <taxon>Enterobacterales</taxon>
        <taxon>Morganellaceae</taxon>
        <taxon>Xenorhabdus</taxon>
    </lineage>
</organism>